<dbReference type="SUPFAM" id="SSF143870">
    <property type="entry name" value="PF0523-like"/>
    <property type="match status" value="1"/>
</dbReference>
<protein>
    <recommendedName>
        <fullName evidence="4">Kinase binding protein CGI-121</fullName>
    </recommendedName>
</protein>
<dbReference type="Gene3D" id="3.30.2380.10">
    <property type="entry name" value="CGI121/TPRKB"/>
    <property type="match status" value="1"/>
</dbReference>
<dbReference type="InterPro" id="IPR013926">
    <property type="entry name" value="CGI121/TPRKB"/>
</dbReference>
<comment type="similarity">
    <text evidence="1">Belongs to the CGI121/TPRKB family.</text>
</comment>
<dbReference type="EMBL" id="CP131061">
    <property type="protein sequence ID" value="WNY27516.1"/>
    <property type="molecule type" value="Genomic_DNA"/>
</dbReference>
<dbReference type="AlphaFoldDB" id="A0AA96ZXB2"/>
<organism evidence="2 3">
    <name type="scientific">Methanolapillus ohkumae</name>
    <dbReference type="NCBI Taxonomy" id="3028298"/>
    <lineage>
        <taxon>Archaea</taxon>
        <taxon>Methanobacteriati</taxon>
        <taxon>Methanobacteriota</taxon>
        <taxon>Stenosarchaea group</taxon>
        <taxon>Methanomicrobia</taxon>
        <taxon>Methanosarcinales</taxon>
        <taxon>Methanosarcinaceae</taxon>
        <taxon>Methanolapillus</taxon>
    </lineage>
</organism>
<evidence type="ECO:0000256" key="1">
    <source>
        <dbReference type="ARBA" id="ARBA00005546"/>
    </source>
</evidence>
<dbReference type="GeneID" id="89228742"/>
<name>A0AA96ZXB2_9EURY</name>
<proteinExistence type="inferred from homology"/>
<accession>A0AA96ZXB2</accession>
<reference evidence="2 3" key="1">
    <citation type="submission" date="2023-07" db="EMBL/GenBank/DDBJ databases">
        <title>Closed genome sequence of Methanosarcinaceae archaeon Am2.</title>
        <authorList>
            <person name="Poehlein A."/>
            <person name="Protasov E."/>
            <person name="Platt K."/>
            <person name="Reeh H."/>
            <person name="Daniel R."/>
            <person name="Brune A."/>
        </authorList>
    </citation>
    <scope>NUCLEOTIDE SEQUENCE [LARGE SCALE GENOMIC DNA]</scope>
    <source>
        <strain evidence="2 3">Am2</strain>
    </source>
</reference>
<dbReference type="Pfam" id="PF08617">
    <property type="entry name" value="CGI-121"/>
    <property type="match status" value="1"/>
</dbReference>
<dbReference type="InterPro" id="IPR016799">
    <property type="entry name" value="UCP022062"/>
</dbReference>
<dbReference type="Proteomes" id="UP001304970">
    <property type="component" value="Chromosome"/>
</dbReference>
<evidence type="ECO:0000313" key="3">
    <source>
        <dbReference type="Proteomes" id="UP001304970"/>
    </source>
</evidence>
<gene>
    <name evidence="2" type="ORF">MsAm2_13160</name>
</gene>
<sequence length="175" mass="19983">MEPDLDDVCFVLGRLSIKNLKSFLDTLNSYCQEFNLTIQGFDERKIMDMDHLLFAIHRAKESFANHTNVAKDPGLEIMRFASGQRQIDKSFSMGLSVGDNKYVFAIFGDLSEPDIVKSMFVDEFQLRRTTLSPLSEKKAYLMAQFGITNEELKAVGEDKLKDLIMERVALVDITR</sequence>
<dbReference type="RefSeq" id="WP_338097486.1">
    <property type="nucleotide sequence ID" value="NZ_CP131061.1"/>
</dbReference>
<keyword evidence="3" id="KW-1185">Reference proteome</keyword>
<evidence type="ECO:0000313" key="2">
    <source>
        <dbReference type="EMBL" id="WNY27516.1"/>
    </source>
</evidence>
<dbReference type="PIRSF" id="PIRSF022062">
    <property type="entry name" value="UCP022062"/>
    <property type="match status" value="1"/>
</dbReference>
<dbReference type="NCBIfam" id="NF011465">
    <property type="entry name" value="PRK14886.1-1"/>
    <property type="match status" value="1"/>
</dbReference>
<evidence type="ECO:0008006" key="4">
    <source>
        <dbReference type="Google" id="ProtNLM"/>
    </source>
</evidence>
<dbReference type="InterPro" id="IPR036504">
    <property type="entry name" value="CGI121/TPRKB_sf"/>
</dbReference>